<feature type="compositionally biased region" description="Polar residues" evidence="1">
    <location>
        <begin position="153"/>
        <end position="173"/>
    </location>
</feature>
<dbReference type="InterPro" id="IPR015943">
    <property type="entry name" value="WD40/YVTN_repeat-like_dom_sf"/>
</dbReference>
<proteinExistence type="predicted"/>
<dbReference type="InterPro" id="IPR036322">
    <property type="entry name" value="WD40_repeat_dom_sf"/>
</dbReference>
<feature type="compositionally biased region" description="Polar residues" evidence="1">
    <location>
        <begin position="196"/>
        <end position="213"/>
    </location>
</feature>
<feature type="compositionally biased region" description="Low complexity" evidence="1">
    <location>
        <begin position="126"/>
        <end position="137"/>
    </location>
</feature>
<sequence>MSGSTPVLKKPKLEVTEEEDGETRNGNCREEDGNDEERTTRQEQEEALVALIEHRAKEVEHLRNRITYYQSQLEQAEKRLGDSKIQLARIRGWGGTSASKTSVGNGMVVAKMEERSKSPVKSSEVPLQSLSQSKPQSGLEGIKTARNGEGPQRESTSPSQHLQQSSKIQSQSRPPLLIPAANTQVSHPIKKRESGSKASNSIGSQPNTVSEANANRPKGDRPSRTSPQPDVAESQANANRSKGDRSSRASPQPDVAESQPKQTKRKLELKEHKPLIPVVRKNDSPRLIRCQTGSLMSSQHKRKLRSLILCPTNDQLFSTSSLDGVVNLWQIQGRGSSANLLSSTDCYAKRRWPEDMAWHPQGDRIFSVYSADAGDTQISVLNLNKTKERERVIFLEEKPHVKGIINSIEFMPWEDTCFVTGGSDHAVILWTENDGEISWKCKSLHRSYHSSAVMGVAGIQHKNIVISVGADKRIYGFDIEAMRSDYKHQIDSKCMSVLPNPCDFNLFMVQSGSHGRQLRLFDIRSRQTEIHAFGWKQESSDSQSALINQAWSPDGLYITSGSADPVIHIFDIRYRGHDPSQSIKAHQKRVFKAVWHNSLPLMISISSDLNIGLHKIL</sequence>
<dbReference type="Proteomes" id="UP001161247">
    <property type="component" value="Chromosome 7"/>
</dbReference>
<dbReference type="EMBL" id="OX459124">
    <property type="protein sequence ID" value="CAI9113745.1"/>
    <property type="molecule type" value="Genomic_DNA"/>
</dbReference>
<dbReference type="SMART" id="SM00320">
    <property type="entry name" value="WD40"/>
    <property type="match status" value="5"/>
</dbReference>
<dbReference type="Gene3D" id="2.130.10.10">
    <property type="entry name" value="YVTN repeat-like/Quinoprotein amine dehydrogenase"/>
    <property type="match status" value="2"/>
</dbReference>
<reference evidence="2" key="1">
    <citation type="submission" date="2023-03" db="EMBL/GenBank/DDBJ databases">
        <authorList>
            <person name="Julca I."/>
        </authorList>
    </citation>
    <scope>NUCLEOTIDE SEQUENCE</scope>
</reference>
<dbReference type="AlphaFoldDB" id="A0AAV1E0Q3"/>
<dbReference type="PANTHER" id="PTHR47232">
    <property type="entry name" value="TRANSDUCIN FAMILY PROTEIN / WD-40 REPEAT FAMILY PROTEIN"/>
    <property type="match status" value="1"/>
</dbReference>
<feature type="region of interest" description="Disordered" evidence="1">
    <location>
        <begin position="112"/>
        <end position="273"/>
    </location>
</feature>
<evidence type="ECO:0000313" key="2">
    <source>
        <dbReference type="EMBL" id="CAI9113745.1"/>
    </source>
</evidence>
<name>A0AAV1E0Q3_OLDCO</name>
<dbReference type="SUPFAM" id="SSF50978">
    <property type="entry name" value="WD40 repeat-like"/>
    <property type="match status" value="1"/>
</dbReference>
<organism evidence="2 3">
    <name type="scientific">Oldenlandia corymbosa var. corymbosa</name>
    <dbReference type="NCBI Taxonomy" id="529605"/>
    <lineage>
        <taxon>Eukaryota</taxon>
        <taxon>Viridiplantae</taxon>
        <taxon>Streptophyta</taxon>
        <taxon>Embryophyta</taxon>
        <taxon>Tracheophyta</taxon>
        <taxon>Spermatophyta</taxon>
        <taxon>Magnoliopsida</taxon>
        <taxon>eudicotyledons</taxon>
        <taxon>Gunneridae</taxon>
        <taxon>Pentapetalae</taxon>
        <taxon>asterids</taxon>
        <taxon>lamiids</taxon>
        <taxon>Gentianales</taxon>
        <taxon>Rubiaceae</taxon>
        <taxon>Rubioideae</taxon>
        <taxon>Spermacoceae</taxon>
        <taxon>Hedyotis-Oldenlandia complex</taxon>
        <taxon>Oldenlandia</taxon>
    </lineage>
</organism>
<dbReference type="Pfam" id="PF00400">
    <property type="entry name" value="WD40"/>
    <property type="match status" value="1"/>
</dbReference>
<feature type="compositionally biased region" description="Polar residues" evidence="1">
    <location>
        <begin position="224"/>
        <end position="240"/>
    </location>
</feature>
<gene>
    <name evidence="2" type="ORF">OLC1_LOCUS20691</name>
</gene>
<dbReference type="PANTHER" id="PTHR47232:SF1">
    <property type="entry name" value="TRANSDUCIN FAMILY PROTEIN _ WD-40 REPEAT FAMILY PROTEIN"/>
    <property type="match status" value="1"/>
</dbReference>
<feature type="compositionally biased region" description="Basic and acidic residues" evidence="1">
    <location>
        <begin position="27"/>
        <end position="44"/>
    </location>
</feature>
<protein>
    <submittedName>
        <fullName evidence="2">OLC1v1014412C1</fullName>
    </submittedName>
</protein>
<keyword evidence="3" id="KW-1185">Reference proteome</keyword>
<accession>A0AAV1E0Q3</accession>
<dbReference type="InterPro" id="IPR001680">
    <property type="entry name" value="WD40_rpt"/>
</dbReference>
<evidence type="ECO:0000313" key="3">
    <source>
        <dbReference type="Proteomes" id="UP001161247"/>
    </source>
</evidence>
<feature type="region of interest" description="Disordered" evidence="1">
    <location>
        <begin position="1"/>
        <end position="45"/>
    </location>
</feature>
<evidence type="ECO:0000256" key="1">
    <source>
        <dbReference type="SAM" id="MobiDB-lite"/>
    </source>
</evidence>